<reference evidence="2 3" key="1">
    <citation type="journal article" date="2024" name="Commun. Biol.">
        <title>Comparative genomic analysis of thermophilic fungi reveals convergent evolutionary adaptations and gene losses.</title>
        <authorList>
            <person name="Steindorff A.S."/>
            <person name="Aguilar-Pontes M.V."/>
            <person name="Robinson A.J."/>
            <person name="Andreopoulos B."/>
            <person name="LaButti K."/>
            <person name="Kuo A."/>
            <person name="Mondo S."/>
            <person name="Riley R."/>
            <person name="Otillar R."/>
            <person name="Haridas S."/>
            <person name="Lipzen A."/>
            <person name="Grimwood J."/>
            <person name="Schmutz J."/>
            <person name="Clum A."/>
            <person name="Reid I.D."/>
            <person name="Moisan M.C."/>
            <person name="Butler G."/>
            <person name="Nguyen T.T.M."/>
            <person name="Dewar K."/>
            <person name="Conant G."/>
            <person name="Drula E."/>
            <person name="Henrissat B."/>
            <person name="Hansel C."/>
            <person name="Singer S."/>
            <person name="Hutchinson M.I."/>
            <person name="de Vries R.P."/>
            <person name="Natvig D.O."/>
            <person name="Powell A.J."/>
            <person name="Tsang A."/>
            <person name="Grigoriev I.V."/>
        </authorList>
    </citation>
    <scope>NUCLEOTIDE SEQUENCE [LARGE SCALE GENOMIC DNA]</scope>
    <source>
        <strain evidence="2 3">CBS 494.80</strain>
    </source>
</reference>
<evidence type="ECO:0000256" key="1">
    <source>
        <dbReference type="SAM" id="MobiDB-lite"/>
    </source>
</evidence>
<dbReference type="EMBL" id="JAZHXI010000010">
    <property type="protein sequence ID" value="KAL2067294.1"/>
    <property type="molecule type" value="Genomic_DNA"/>
</dbReference>
<feature type="compositionally biased region" description="Polar residues" evidence="1">
    <location>
        <begin position="49"/>
        <end position="86"/>
    </location>
</feature>
<sequence length="731" mass="78521">MSTIRANFCNICFEASHNTQHCPWRLKSQPIEMDDIHLAHSSPGVLRSQAASRGSADSQSNSSAALRGTNVPTRRNTYLAATQADSQADRGMDNASSSTDNMYNHSNRYAGGDNSPMRPPTSPSAPLSTVPASNSGYLSTHAANNLPGGATQYNADQATQYKADQNMGDGRNLNGQPSSQYLVSPNLNFQTGKDFELRSPPDGALATRRATPEQRLGAYTASDNHATSSRSGDLQDMLIGQDYSHQGLSDPANHYSSAPVVGQASYLFDNQQPLPELNISGMGPDFDFMDYMNSSSPAPYGLPDMSSNAASSLGTSEPSPFNTFLRRESLLPTPQAMDFSTNGYTGLNRRANLENTNQNPRNFEVRDHSNRNMASNYQGYGQDLNHFAKYQVPVARQFVRTFPMRPLPAPPAIEDFENAPALAVLRLKGYAKEVQDYGLLLEQHATRLQPIAALEHHQGARFVWSPDMTFSALLEMPNTHTNMALINNATLGGKLAVRNGVLTRQFGTLLNATADQVLVLAANGQNQSGGPMKDEQMLGSATAFDAMAHLMEERRKGVMNGSIGKGPLNGNIGSMPTSDAVAGEQDDNHTSAVDTPVRGGTSTRGKGRGGAARGGGVTAAKKKATPKRKSDAQDIEEGNENTMGADTGSSAVKPPKKTPAPRKRGPAKKVKSEAAIKNEAAAELINLSMAPQFTGSSSTPAPVVDLERDTQGEVDNQYAFQFEKKLLPRMH</sequence>
<feature type="compositionally biased region" description="Polar residues" evidence="1">
    <location>
        <begin position="640"/>
        <end position="650"/>
    </location>
</feature>
<feature type="compositionally biased region" description="Polar residues" evidence="1">
    <location>
        <begin position="221"/>
        <end position="231"/>
    </location>
</feature>
<name>A0ABR4CDL8_9HELO</name>
<keyword evidence="3" id="KW-1185">Reference proteome</keyword>
<evidence type="ECO:0000313" key="2">
    <source>
        <dbReference type="EMBL" id="KAL2067294.1"/>
    </source>
</evidence>
<organism evidence="2 3">
    <name type="scientific">Oculimacula yallundae</name>
    <dbReference type="NCBI Taxonomy" id="86028"/>
    <lineage>
        <taxon>Eukaryota</taxon>
        <taxon>Fungi</taxon>
        <taxon>Dikarya</taxon>
        <taxon>Ascomycota</taxon>
        <taxon>Pezizomycotina</taxon>
        <taxon>Leotiomycetes</taxon>
        <taxon>Helotiales</taxon>
        <taxon>Ploettnerulaceae</taxon>
        <taxon>Oculimacula</taxon>
    </lineage>
</organism>
<protein>
    <submittedName>
        <fullName evidence="2">Uncharacterized protein</fullName>
    </submittedName>
</protein>
<feature type="region of interest" description="Disordered" evidence="1">
    <location>
        <begin position="559"/>
        <end position="674"/>
    </location>
</feature>
<feature type="compositionally biased region" description="Basic residues" evidence="1">
    <location>
        <begin position="654"/>
        <end position="669"/>
    </location>
</feature>
<feature type="compositionally biased region" description="Polar residues" evidence="1">
    <location>
        <begin position="124"/>
        <end position="143"/>
    </location>
</feature>
<gene>
    <name evidence="2" type="ORF">VTL71DRAFT_1718</name>
</gene>
<proteinExistence type="predicted"/>
<feature type="compositionally biased region" description="Polar residues" evidence="1">
    <location>
        <begin position="94"/>
        <end position="107"/>
    </location>
</feature>
<feature type="compositionally biased region" description="Gly residues" evidence="1">
    <location>
        <begin position="608"/>
        <end position="617"/>
    </location>
</feature>
<feature type="region of interest" description="Disordered" evidence="1">
    <location>
        <begin position="202"/>
        <end position="231"/>
    </location>
</feature>
<dbReference type="Proteomes" id="UP001595075">
    <property type="component" value="Unassembled WGS sequence"/>
</dbReference>
<feature type="region of interest" description="Disordered" evidence="1">
    <location>
        <begin position="44"/>
        <end position="152"/>
    </location>
</feature>
<evidence type="ECO:0000313" key="3">
    <source>
        <dbReference type="Proteomes" id="UP001595075"/>
    </source>
</evidence>
<accession>A0ABR4CDL8</accession>
<comment type="caution">
    <text evidence="2">The sequence shown here is derived from an EMBL/GenBank/DDBJ whole genome shotgun (WGS) entry which is preliminary data.</text>
</comment>